<dbReference type="InterPro" id="IPR013103">
    <property type="entry name" value="RVT_2"/>
</dbReference>
<keyword evidence="6" id="KW-1185">Reference proteome</keyword>
<feature type="domain" description="Reverse transcriptase Ty1/copia-type" evidence="4">
    <location>
        <begin position="12"/>
        <end position="124"/>
    </location>
</feature>
<dbReference type="InterPro" id="IPR055264">
    <property type="entry name" value="BOD1/SHG1_dom"/>
</dbReference>
<reference evidence="5 6" key="1">
    <citation type="submission" date="2016-08" db="EMBL/GenBank/DDBJ databases">
        <authorList>
            <consortium name="Lentinula edodes genome sequencing consortium"/>
            <person name="Sakamoto Y."/>
            <person name="Nakade K."/>
            <person name="Sato S."/>
            <person name="Yoshida Y."/>
            <person name="Miyazaki K."/>
            <person name="Natsume S."/>
            <person name="Konno N."/>
        </authorList>
    </citation>
    <scope>NUCLEOTIDE SEQUENCE [LARGE SCALE GENOMIC DNA]</scope>
    <source>
        <strain evidence="5 6">NBRC 111202</strain>
    </source>
</reference>
<proteinExistence type="predicted"/>
<dbReference type="EMBL" id="BDGU01000014">
    <property type="protein sequence ID" value="GAV99498.1"/>
    <property type="molecule type" value="Genomic_DNA"/>
</dbReference>
<feature type="transmembrane region" description="Helical" evidence="2">
    <location>
        <begin position="74"/>
        <end position="92"/>
    </location>
</feature>
<keyword evidence="2" id="KW-0472">Membrane</keyword>
<evidence type="ECO:0000259" key="3">
    <source>
        <dbReference type="Pfam" id="PF05205"/>
    </source>
</evidence>
<comment type="caution">
    <text evidence="5">The sequence shown here is derived from an EMBL/GenBank/DDBJ whole genome shotgun (WGS) entry which is preliminary data.</text>
</comment>
<evidence type="ECO:0000259" key="4">
    <source>
        <dbReference type="Pfam" id="PF07727"/>
    </source>
</evidence>
<gene>
    <name evidence="5" type="ORF">LENED_000958</name>
</gene>
<feature type="domain" description="BOD1/SHG1" evidence="3">
    <location>
        <begin position="133"/>
        <end position="226"/>
    </location>
</feature>
<dbReference type="Pfam" id="PF07727">
    <property type="entry name" value="RVT_2"/>
    <property type="match status" value="1"/>
</dbReference>
<feature type="compositionally biased region" description="Polar residues" evidence="1">
    <location>
        <begin position="302"/>
        <end position="337"/>
    </location>
</feature>
<accession>A0A1Q3DXM9</accession>
<feature type="compositionally biased region" description="Low complexity" evidence="1">
    <location>
        <begin position="354"/>
        <end position="377"/>
    </location>
</feature>
<evidence type="ECO:0000313" key="6">
    <source>
        <dbReference type="Proteomes" id="UP000188533"/>
    </source>
</evidence>
<dbReference type="Proteomes" id="UP000188533">
    <property type="component" value="Unassembled WGS sequence"/>
</dbReference>
<dbReference type="AlphaFoldDB" id="A0A1Q3DXM9"/>
<feature type="region of interest" description="Disordered" evidence="1">
    <location>
        <begin position="391"/>
        <end position="447"/>
    </location>
</feature>
<organism evidence="5 6">
    <name type="scientific">Lentinula edodes</name>
    <name type="common">Shiitake mushroom</name>
    <name type="synonym">Lentinus edodes</name>
    <dbReference type="NCBI Taxonomy" id="5353"/>
    <lineage>
        <taxon>Eukaryota</taxon>
        <taxon>Fungi</taxon>
        <taxon>Dikarya</taxon>
        <taxon>Basidiomycota</taxon>
        <taxon>Agaricomycotina</taxon>
        <taxon>Agaricomycetes</taxon>
        <taxon>Agaricomycetidae</taxon>
        <taxon>Agaricales</taxon>
        <taxon>Marasmiineae</taxon>
        <taxon>Omphalotaceae</taxon>
        <taxon>Lentinula</taxon>
    </lineage>
</organism>
<name>A0A1Q3DXM9_LENED</name>
<sequence>MQAEYDTLMDKNCWTLVDLPPNANLTGGRWVYAIKWSKDGEVAKRKARYVAQGFTQIEGVDYDKTYGAVAHMESVRIVLAVIAVLGLFMFQVDFKAAFLNSPIQHDVYIKQPEGFIKEGEEHKATMPASNPNQLVEEFKKSGEFDRLRRELFAEFQKGDHISSFNKKTEDVVQQRFASMKSRSFISARFNKNESNLRTELLQEIQRYPYVETTVNDMPIFSDKSFDDSLKESILRALKDQPNENERNRESKEKVGDENDLASPRDSEHSNHKREDAMGESADNIREEKNTKAEEARILINGAINTNPPIRSNSSCAGNHNPADTTSPSPQSHLSVNGTKEFDNTPDVKDPTVSPPSLTRRSSSNLSSLSSVSSRSPSVIAETYTDKTTIVRVPAPASLPESVPDDGRSHTTQDGSSMSQTERSIARTTQQTTEGSSDVVMSNAMAIQ</sequence>
<dbReference type="Pfam" id="PF05205">
    <property type="entry name" value="COMPASS-Shg1"/>
    <property type="match status" value="1"/>
</dbReference>
<evidence type="ECO:0000256" key="2">
    <source>
        <dbReference type="SAM" id="Phobius"/>
    </source>
</evidence>
<evidence type="ECO:0000256" key="1">
    <source>
        <dbReference type="SAM" id="MobiDB-lite"/>
    </source>
</evidence>
<feature type="compositionally biased region" description="Basic and acidic residues" evidence="1">
    <location>
        <begin position="339"/>
        <end position="349"/>
    </location>
</feature>
<feature type="region of interest" description="Disordered" evidence="1">
    <location>
        <begin position="235"/>
        <end position="289"/>
    </location>
</feature>
<keyword evidence="2" id="KW-1133">Transmembrane helix</keyword>
<reference evidence="5 6" key="2">
    <citation type="submission" date="2017-02" db="EMBL/GenBank/DDBJ databases">
        <title>A genome survey and senescence transcriptome analysis in Lentinula edodes.</title>
        <authorList>
            <person name="Sakamoto Y."/>
            <person name="Nakade K."/>
            <person name="Sato S."/>
            <person name="Yoshida Y."/>
            <person name="Miyazaki K."/>
            <person name="Natsume S."/>
            <person name="Konno N."/>
        </authorList>
    </citation>
    <scope>NUCLEOTIDE SEQUENCE [LARGE SCALE GENOMIC DNA]</scope>
    <source>
        <strain evidence="5 6">NBRC 111202</strain>
    </source>
</reference>
<protein>
    <submittedName>
        <fullName evidence="5">Retrotransposon unclassified</fullName>
    </submittedName>
</protein>
<evidence type="ECO:0000313" key="5">
    <source>
        <dbReference type="EMBL" id="GAV99498.1"/>
    </source>
</evidence>
<keyword evidence="2" id="KW-0812">Transmembrane</keyword>
<dbReference type="STRING" id="5353.A0A1Q3DXM9"/>
<feature type="compositionally biased region" description="Polar residues" evidence="1">
    <location>
        <begin position="411"/>
        <end position="439"/>
    </location>
</feature>
<feature type="region of interest" description="Disordered" evidence="1">
    <location>
        <begin position="301"/>
        <end position="377"/>
    </location>
</feature>